<dbReference type="InterPro" id="IPR050095">
    <property type="entry name" value="ECF_ABC_transporter_ATP-bd"/>
</dbReference>
<accession>A0A7X9TC10</accession>
<dbReference type="PROSITE" id="PS00211">
    <property type="entry name" value="ABC_TRANSPORTER_1"/>
    <property type="match status" value="2"/>
</dbReference>
<dbReference type="Gene3D" id="3.40.50.300">
    <property type="entry name" value="P-loop containing nucleotide triphosphate hydrolases"/>
    <property type="match status" value="2"/>
</dbReference>
<dbReference type="GO" id="GO:0005524">
    <property type="term" value="F:ATP binding"/>
    <property type="evidence" value="ECO:0007669"/>
    <property type="project" value="UniProtKB-KW"/>
</dbReference>
<dbReference type="SUPFAM" id="SSF52540">
    <property type="entry name" value="P-loop containing nucleoside triphosphate hydrolases"/>
    <property type="match status" value="2"/>
</dbReference>
<dbReference type="GO" id="GO:0042626">
    <property type="term" value="F:ATPase-coupled transmembrane transporter activity"/>
    <property type="evidence" value="ECO:0007669"/>
    <property type="project" value="TreeGrafter"/>
</dbReference>
<evidence type="ECO:0000313" key="6">
    <source>
        <dbReference type="EMBL" id="NMF26610.1"/>
    </source>
</evidence>
<sequence length="525" mass="55229">MRVKTCGGEGPRQRAVARAEGQAAGPAAAQPALDHASQPALELEDASFSYAVPAGELAGPEVVSHASARVPAGAFALLVGGTGSGKTTLLKLFKPEIRPQGALSGAVRVLGRDAAAMSPRESAESVGYVFQSPDSQIVCDSVWHELAFGLENLGVPQDQMRRRVAETCYFFGMEPWFHRRCADLSGGQRQLLALASALAMRPSVLLLDEPTSMLDPVAEKSFLSLLRRVNRELGCTVVVATHAPRAMVDFASMAFCMEGGRPRQVPLDSLREEPALIAAGGPAGAASAAVPGPAPRAFAAVPSAPVVSARDAWVRYGRYGRDGAWVLRGADLQMSAGEVRAVVGGNGSGKSTLLMAVAGMLTPQRGRVANALSGSQALLPQQPKALLSRPSVEEELMEWAPTAGYDRGRMLAVATSFGLEGALARHPYDLSGGQQQLLALAKLLLTRPRLLLLDEPTKGLDHAARSLVAAHVRRAAAGGATVLLSTHDVAFARAVADSCSLLFDGQVALTQPAGQFFRESWVWRA</sequence>
<reference evidence="6 7" key="1">
    <citation type="submission" date="2020-04" db="EMBL/GenBank/DDBJ databases">
        <authorList>
            <person name="Hitch T.C.A."/>
            <person name="Wylensek D."/>
            <person name="Clavel T."/>
        </authorList>
    </citation>
    <scope>NUCLEOTIDE SEQUENCE [LARGE SCALE GENOMIC DNA]</scope>
    <source>
        <strain evidence="6 7">105184</strain>
    </source>
</reference>
<dbReference type="GO" id="GO:0043190">
    <property type="term" value="C:ATP-binding cassette (ABC) transporter complex"/>
    <property type="evidence" value="ECO:0007669"/>
    <property type="project" value="TreeGrafter"/>
</dbReference>
<comment type="similarity">
    <text evidence="1">Belongs to the ABC transporter superfamily.</text>
</comment>
<evidence type="ECO:0000256" key="2">
    <source>
        <dbReference type="ARBA" id="ARBA00022448"/>
    </source>
</evidence>
<dbReference type="InterPro" id="IPR003439">
    <property type="entry name" value="ABC_transporter-like_ATP-bd"/>
</dbReference>
<evidence type="ECO:0000256" key="3">
    <source>
        <dbReference type="ARBA" id="ARBA00022741"/>
    </source>
</evidence>
<feature type="domain" description="ABC transporter" evidence="5">
    <location>
        <begin position="307"/>
        <end position="525"/>
    </location>
</feature>
<dbReference type="GO" id="GO:0016887">
    <property type="term" value="F:ATP hydrolysis activity"/>
    <property type="evidence" value="ECO:0007669"/>
    <property type="project" value="InterPro"/>
</dbReference>
<dbReference type="InterPro" id="IPR003593">
    <property type="entry name" value="AAA+_ATPase"/>
</dbReference>
<organism evidence="6 7">
    <name type="scientific">Parafannyhessea umbonata</name>
    <dbReference type="NCBI Taxonomy" id="604330"/>
    <lineage>
        <taxon>Bacteria</taxon>
        <taxon>Bacillati</taxon>
        <taxon>Actinomycetota</taxon>
        <taxon>Coriobacteriia</taxon>
        <taxon>Coriobacteriales</taxon>
        <taxon>Atopobiaceae</taxon>
        <taxon>Parafannyhessea</taxon>
    </lineage>
</organism>
<dbReference type="InterPro" id="IPR017871">
    <property type="entry name" value="ABC_transporter-like_CS"/>
</dbReference>
<gene>
    <name evidence="6" type="ORF">HF885_09270</name>
</gene>
<dbReference type="RefSeq" id="WP_170104648.1">
    <property type="nucleotide sequence ID" value="NZ_JABAGR010000010.1"/>
</dbReference>
<dbReference type="Pfam" id="PF00005">
    <property type="entry name" value="ABC_tran"/>
    <property type="match status" value="2"/>
</dbReference>
<name>A0A7X9TC10_9ACTN</name>
<keyword evidence="2" id="KW-0813">Transport</keyword>
<keyword evidence="3" id="KW-0547">Nucleotide-binding</keyword>
<dbReference type="InterPro" id="IPR027417">
    <property type="entry name" value="P-loop_NTPase"/>
</dbReference>
<keyword evidence="4 6" id="KW-0067">ATP-binding</keyword>
<protein>
    <submittedName>
        <fullName evidence="6">ATP-binding cassette domain-containing protein</fullName>
    </submittedName>
</protein>
<proteinExistence type="inferred from homology"/>
<dbReference type="InterPro" id="IPR015856">
    <property type="entry name" value="ABC_transpr_CbiO/EcfA_su"/>
</dbReference>
<evidence type="ECO:0000256" key="4">
    <source>
        <dbReference type="ARBA" id="ARBA00022840"/>
    </source>
</evidence>
<dbReference type="PANTHER" id="PTHR43553">
    <property type="entry name" value="HEAVY METAL TRANSPORTER"/>
    <property type="match status" value="1"/>
</dbReference>
<dbReference type="PROSITE" id="PS50893">
    <property type="entry name" value="ABC_TRANSPORTER_2"/>
    <property type="match status" value="2"/>
</dbReference>
<dbReference type="SMART" id="SM00382">
    <property type="entry name" value="AAA"/>
    <property type="match status" value="2"/>
</dbReference>
<dbReference type="Proteomes" id="UP000565613">
    <property type="component" value="Unassembled WGS sequence"/>
</dbReference>
<feature type="domain" description="ABC transporter" evidence="5">
    <location>
        <begin position="41"/>
        <end position="283"/>
    </location>
</feature>
<dbReference type="EMBL" id="JABAGR010000010">
    <property type="protein sequence ID" value="NMF26610.1"/>
    <property type="molecule type" value="Genomic_DNA"/>
</dbReference>
<dbReference type="CDD" id="cd03225">
    <property type="entry name" value="ABC_cobalt_CbiO_domain1"/>
    <property type="match status" value="1"/>
</dbReference>
<dbReference type="AlphaFoldDB" id="A0A7X9TC10"/>
<comment type="caution">
    <text evidence="6">The sequence shown here is derived from an EMBL/GenBank/DDBJ whole genome shotgun (WGS) entry which is preliminary data.</text>
</comment>
<evidence type="ECO:0000313" key="7">
    <source>
        <dbReference type="Proteomes" id="UP000565613"/>
    </source>
</evidence>
<evidence type="ECO:0000259" key="5">
    <source>
        <dbReference type="PROSITE" id="PS50893"/>
    </source>
</evidence>
<evidence type="ECO:0000256" key="1">
    <source>
        <dbReference type="ARBA" id="ARBA00005417"/>
    </source>
</evidence>